<keyword evidence="2 4" id="KW-0863">Zinc-finger</keyword>
<dbReference type="Gene3D" id="3.30.160.60">
    <property type="entry name" value="Classic Zinc Finger"/>
    <property type="match status" value="1"/>
</dbReference>
<keyword evidence="7" id="KW-1185">Reference proteome</keyword>
<keyword evidence="3" id="KW-0862">Zinc</keyword>
<dbReference type="GO" id="GO:0008270">
    <property type="term" value="F:zinc ion binding"/>
    <property type="evidence" value="ECO:0007669"/>
    <property type="project" value="UniProtKB-KW"/>
</dbReference>
<feature type="domain" description="C2H2-type" evidence="5">
    <location>
        <begin position="9"/>
        <end position="36"/>
    </location>
</feature>
<evidence type="ECO:0000256" key="3">
    <source>
        <dbReference type="ARBA" id="ARBA00022833"/>
    </source>
</evidence>
<dbReference type="SMART" id="SM00355">
    <property type="entry name" value="ZnF_C2H2"/>
    <property type="match status" value="2"/>
</dbReference>
<dbReference type="SUPFAM" id="SSF57667">
    <property type="entry name" value="beta-beta-alpha zinc fingers"/>
    <property type="match status" value="1"/>
</dbReference>
<protein>
    <recommendedName>
        <fullName evidence="5">C2H2-type domain-containing protein</fullName>
    </recommendedName>
</protein>
<evidence type="ECO:0000259" key="5">
    <source>
        <dbReference type="PROSITE" id="PS50157"/>
    </source>
</evidence>
<keyword evidence="1" id="KW-0479">Metal-binding</keyword>
<sequence>MAKPRAAPVNCPTCGKTISRKCDLPRHMKIHMPDKEEQKLPCPYQGCPFRAFQKSGLNTHLNVQGANFVRETRVPSVDIARTCTRISQDEDLGVIVPLLLGRPHVDGEGLEGSKNTSPAYGTELTIKSVQVNDTPLAFPENVYLVPYGSRVLIAPETPVADHAQLLVPDQGGLSTFGFDSVAPRASHIAVDDGSFDGLRAGFNNWLPGPIPVYTGPSFPMPADRYTTDASTHPYLHRCSHPSPYLQLTRSTIHLHTFSHPSSLVHTK</sequence>
<dbReference type="InterPro" id="IPR036236">
    <property type="entry name" value="Znf_C2H2_sf"/>
</dbReference>
<name>A0AAD4BHG4_BOLED</name>
<evidence type="ECO:0000256" key="2">
    <source>
        <dbReference type="ARBA" id="ARBA00022771"/>
    </source>
</evidence>
<dbReference type="AlphaFoldDB" id="A0AAD4BHG4"/>
<evidence type="ECO:0000313" key="6">
    <source>
        <dbReference type="EMBL" id="KAF8431056.1"/>
    </source>
</evidence>
<proteinExistence type="predicted"/>
<evidence type="ECO:0000256" key="4">
    <source>
        <dbReference type="PROSITE-ProRule" id="PRU00042"/>
    </source>
</evidence>
<accession>A0AAD4BHG4</accession>
<dbReference type="EMBL" id="WHUW01000053">
    <property type="protein sequence ID" value="KAF8431056.1"/>
    <property type="molecule type" value="Genomic_DNA"/>
</dbReference>
<comment type="caution">
    <text evidence="6">The sequence shown here is derived from an EMBL/GenBank/DDBJ whole genome shotgun (WGS) entry which is preliminary data.</text>
</comment>
<evidence type="ECO:0000313" key="7">
    <source>
        <dbReference type="Proteomes" id="UP001194468"/>
    </source>
</evidence>
<dbReference type="FunFam" id="3.30.160.60:FF:000446">
    <property type="entry name" value="Zinc finger protein"/>
    <property type="match status" value="1"/>
</dbReference>
<reference evidence="6" key="1">
    <citation type="submission" date="2019-10" db="EMBL/GenBank/DDBJ databases">
        <authorList>
            <consortium name="DOE Joint Genome Institute"/>
            <person name="Kuo A."/>
            <person name="Miyauchi S."/>
            <person name="Kiss E."/>
            <person name="Drula E."/>
            <person name="Kohler A."/>
            <person name="Sanchez-Garcia M."/>
            <person name="Andreopoulos B."/>
            <person name="Barry K.W."/>
            <person name="Bonito G."/>
            <person name="Buee M."/>
            <person name="Carver A."/>
            <person name="Chen C."/>
            <person name="Cichocki N."/>
            <person name="Clum A."/>
            <person name="Culley D."/>
            <person name="Crous P.W."/>
            <person name="Fauchery L."/>
            <person name="Girlanda M."/>
            <person name="Hayes R."/>
            <person name="Keri Z."/>
            <person name="LaButti K."/>
            <person name="Lipzen A."/>
            <person name="Lombard V."/>
            <person name="Magnuson J."/>
            <person name="Maillard F."/>
            <person name="Morin E."/>
            <person name="Murat C."/>
            <person name="Nolan M."/>
            <person name="Ohm R."/>
            <person name="Pangilinan J."/>
            <person name="Pereira M."/>
            <person name="Perotto S."/>
            <person name="Peter M."/>
            <person name="Riley R."/>
            <person name="Sitrit Y."/>
            <person name="Stielow B."/>
            <person name="Szollosi G."/>
            <person name="Zifcakova L."/>
            <person name="Stursova M."/>
            <person name="Spatafora J.W."/>
            <person name="Tedersoo L."/>
            <person name="Vaario L.-M."/>
            <person name="Yamada A."/>
            <person name="Yan M."/>
            <person name="Wang P."/>
            <person name="Xu J."/>
            <person name="Bruns T."/>
            <person name="Baldrian P."/>
            <person name="Vilgalys R."/>
            <person name="Henrissat B."/>
            <person name="Grigoriev I.V."/>
            <person name="Hibbett D."/>
            <person name="Nagy L.G."/>
            <person name="Martin F.M."/>
        </authorList>
    </citation>
    <scope>NUCLEOTIDE SEQUENCE</scope>
    <source>
        <strain evidence="6">BED1</strain>
    </source>
</reference>
<dbReference type="InterPro" id="IPR013087">
    <property type="entry name" value="Znf_C2H2_type"/>
</dbReference>
<gene>
    <name evidence="6" type="ORF">L210DRAFT_933190</name>
</gene>
<dbReference type="Proteomes" id="UP001194468">
    <property type="component" value="Unassembled WGS sequence"/>
</dbReference>
<dbReference type="PROSITE" id="PS50157">
    <property type="entry name" value="ZINC_FINGER_C2H2_2"/>
    <property type="match status" value="1"/>
</dbReference>
<reference evidence="6" key="2">
    <citation type="journal article" date="2020" name="Nat. Commun.">
        <title>Large-scale genome sequencing of mycorrhizal fungi provides insights into the early evolution of symbiotic traits.</title>
        <authorList>
            <person name="Miyauchi S."/>
            <person name="Kiss E."/>
            <person name="Kuo A."/>
            <person name="Drula E."/>
            <person name="Kohler A."/>
            <person name="Sanchez-Garcia M."/>
            <person name="Morin E."/>
            <person name="Andreopoulos B."/>
            <person name="Barry K.W."/>
            <person name="Bonito G."/>
            <person name="Buee M."/>
            <person name="Carver A."/>
            <person name="Chen C."/>
            <person name="Cichocki N."/>
            <person name="Clum A."/>
            <person name="Culley D."/>
            <person name="Crous P.W."/>
            <person name="Fauchery L."/>
            <person name="Girlanda M."/>
            <person name="Hayes R.D."/>
            <person name="Keri Z."/>
            <person name="LaButti K."/>
            <person name="Lipzen A."/>
            <person name="Lombard V."/>
            <person name="Magnuson J."/>
            <person name="Maillard F."/>
            <person name="Murat C."/>
            <person name="Nolan M."/>
            <person name="Ohm R.A."/>
            <person name="Pangilinan J."/>
            <person name="Pereira M.F."/>
            <person name="Perotto S."/>
            <person name="Peter M."/>
            <person name="Pfister S."/>
            <person name="Riley R."/>
            <person name="Sitrit Y."/>
            <person name="Stielow J.B."/>
            <person name="Szollosi G."/>
            <person name="Zifcakova L."/>
            <person name="Stursova M."/>
            <person name="Spatafora J.W."/>
            <person name="Tedersoo L."/>
            <person name="Vaario L.M."/>
            <person name="Yamada A."/>
            <person name="Yan M."/>
            <person name="Wang P."/>
            <person name="Xu J."/>
            <person name="Bruns T."/>
            <person name="Baldrian P."/>
            <person name="Vilgalys R."/>
            <person name="Dunand C."/>
            <person name="Henrissat B."/>
            <person name="Grigoriev I.V."/>
            <person name="Hibbett D."/>
            <person name="Nagy L.G."/>
            <person name="Martin F.M."/>
        </authorList>
    </citation>
    <scope>NUCLEOTIDE SEQUENCE</scope>
    <source>
        <strain evidence="6">BED1</strain>
    </source>
</reference>
<dbReference type="PROSITE" id="PS00028">
    <property type="entry name" value="ZINC_FINGER_C2H2_1"/>
    <property type="match status" value="1"/>
</dbReference>
<evidence type="ECO:0000256" key="1">
    <source>
        <dbReference type="ARBA" id="ARBA00022723"/>
    </source>
</evidence>
<organism evidence="6 7">
    <name type="scientific">Boletus edulis BED1</name>
    <dbReference type="NCBI Taxonomy" id="1328754"/>
    <lineage>
        <taxon>Eukaryota</taxon>
        <taxon>Fungi</taxon>
        <taxon>Dikarya</taxon>
        <taxon>Basidiomycota</taxon>
        <taxon>Agaricomycotina</taxon>
        <taxon>Agaricomycetes</taxon>
        <taxon>Agaricomycetidae</taxon>
        <taxon>Boletales</taxon>
        <taxon>Boletineae</taxon>
        <taxon>Boletaceae</taxon>
        <taxon>Boletoideae</taxon>
        <taxon>Boletus</taxon>
    </lineage>
</organism>